<name>A0A3B7MY39_9BACT</name>
<dbReference type="Pfam" id="PF18962">
    <property type="entry name" value="Por_Secre_tail"/>
    <property type="match status" value="1"/>
</dbReference>
<dbReference type="EMBL" id="CP032157">
    <property type="protein sequence ID" value="AXY78149.1"/>
    <property type="molecule type" value="Genomic_DNA"/>
</dbReference>
<keyword evidence="1" id="KW-0732">Signal</keyword>
<dbReference type="SUPFAM" id="SSF101898">
    <property type="entry name" value="NHL repeat"/>
    <property type="match status" value="1"/>
</dbReference>
<dbReference type="RefSeq" id="WP_119054022.1">
    <property type="nucleotide sequence ID" value="NZ_CP032157.1"/>
</dbReference>
<evidence type="ECO:0000259" key="2">
    <source>
        <dbReference type="Pfam" id="PF18962"/>
    </source>
</evidence>
<evidence type="ECO:0000256" key="1">
    <source>
        <dbReference type="SAM" id="SignalP"/>
    </source>
</evidence>
<dbReference type="Proteomes" id="UP000263900">
    <property type="component" value="Chromosome"/>
</dbReference>
<accession>A0A3B7MY39</accession>
<protein>
    <submittedName>
        <fullName evidence="3">T9SS C-terminal target domain-containing protein</fullName>
    </submittedName>
</protein>
<sequence length="414" mass="44971">MKYKILLTTISLFTIALASAQKTAKQAYAITASTKGSFVWTEVKLLDLSTGEVVQTIYDNKQTDYTITQARTGKPIAIKDAKGNIADINQLPFNTFSAACAFDKSHNRLYFTPMGINRLQYIDLNAKTPSIAYFDGEAFGVATDLKDEANHITRMAIAVDGQGYALSNDGNHLIKFTTGRKPVITDLGPLQDNPANGGNSIHTKPTSWGGDMIADALGNLYVISASRYVFKVDISTRQATFISTINGIPASFTTNGAAVVADDKLIVSSANSVEGYYEVDMKDWKATLLPNNGNVYNASDLANSQLAFESARTTTIPAFIAKERVGNDKIALYPNPVTKDMFRVSFNTDAGRYNVQLVDLTGRLISQKIVSIGYEGQVAEITLPAKLTKGMYLVKVLDNAKKTVYADKLMVAAD</sequence>
<evidence type="ECO:0000313" key="4">
    <source>
        <dbReference type="Proteomes" id="UP000263900"/>
    </source>
</evidence>
<gene>
    <name evidence="3" type="ORF">D3H65_30965</name>
</gene>
<dbReference type="KEGG" id="pseg:D3H65_30965"/>
<organism evidence="3 4">
    <name type="scientific">Paraflavitalea soli</name>
    <dbReference type="NCBI Taxonomy" id="2315862"/>
    <lineage>
        <taxon>Bacteria</taxon>
        <taxon>Pseudomonadati</taxon>
        <taxon>Bacteroidota</taxon>
        <taxon>Chitinophagia</taxon>
        <taxon>Chitinophagales</taxon>
        <taxon>Chitinophagaceae</taxon>
        <taxon>Paraflavitalea</taxon>
    </lineage>
</organism>
<evidence type="ECO:0000313" key="3">
    <source>
        <dbReference type="EMBL" id="AXY78149.1"/>
    </source>
</evidence>
<feature type="signal peptide" evidence="1">
    <location>
        <begin position="1"/>
        <end position="20"/>
    </location>
</feature>
<feature type="chain" id="PRO_5017557108" evidence="1">
    <location>
        <begin position="21"/>
        <end position="414"/>
    </location>
</feature>
<dbReference type="OrthoDB" id="621743at2"/>
<keyword evidence="4" id="KW-1185">Reference proteome</keyword>
<proteinExistence type="predicted"/>
<feature type="domain" description="Secretion system C-terminal sorting" evidence="2">
    <location>
        <begin position="332"/>
        <end position="410"/>
    </location>
</feature>
<dbReference type="InterPro" id="IPR026444">
    <property type="entry name" value="Secre_tail"/>
</dbReference>
<dbReference type="NCBIfam" id="TIGR04183">
    <property type="entry name" value="Por_Secre_tail"/>
    <property type="match status" value="1"/>
</dbReference>
<dbReference type="AlphaFoldDB" id="A0A3B7MY39"/>
<reference evidence="3 4" key="1">
    <citation type="submission" date="2018-09" db="EMBL/GenBank/DDBJ databases">
        <title>Genome sequencing of strain 6GH32-13.</title>
        <authorList>
            <person name="Weon H.-Y."/>
            <person name="Heo J."/>
            <person name="Kwon S.-W."/>
        </authorList>
    </citation>
    <scope>NUCLEOTIDE SEQUENCE [LARGE SCALE GENOMIC DNA]</scope>
    <source>
        <strain evidence="3 4">5GH32-13</strain>
    </source>
</reference>